<dbReference type="EMBL" id="VSSQ01000053">
    <property type="protein sequence ID" value="MPL70468.1"/>
    <property type="molecule type" value="Genomic_DNA"/>
</dbReference>
<comment type="cofactor">
    <cofactor evidence="1">
        <name>Mg(2+)</name>
        <dbReference type="ChEBI" id="CHEBI:18420"/>
    </cofactor>
</comment>
<evidence type="ECO:0000256" key="5">
    <source>
        <dbReference type="ARBA" id="ARBA00022842"/>
    </source>
</evidence>
<organism evidence="6">
    <name type="scientific">bioreactor metagenome</name>
    <dbReference type="NCBI Taxonomy" id="1076179"/>
    <lineage>
        <taxon>unclassified sequences</taxon>
        <taxon>metagenomes</taxon>
        <taxon>ecological metagenomes</taxon>
    </lineage>
</organism>
<proteinExistence type="inferred from homology"/>
<dbReference type="InterPro" id="IPR008949">
    <property type="entry name" value="Isoprenoid_synthase_dom_sf"/>
</dbReference>
<dbReference type="InterPro" id="IPR000092">
    <property type="entry name" value="Polyprenyl_synt"/>
</dbReference>
<evidence type="ECO:0000256" key="1">
    <source>
        <dbReference type="ARBA" id="ARBA00001946"/>
    </source>
</evidence>
<dbReference type="EC" id="2.5.1.30" evidence="6"/>
<dbReference type="SUPFAM" id="SSF48576">
    <property type="entry name" value="Terpenoid synthases"/>
    <property type="match status" value="1"/>
</dbReference>
<accession>A0A644TTY9</accession>
<evidence type="ECO:0000313" key="6">
    <source>
        <dbReference type="EMBL" id="MPL70468.1"/>
    </source>
</evidence>
<dbReference type="SFLD" id="SFLDS00005">
    <property type="entry name" value="Isoprenoid_Synthase_Type_I"/>
    <property type="match status" value="1"/>
</dbReference>
<dbReference type="PROSITE" id="PS00723">
    <property type="entry name" value="POLYPRENYL_SYNTHASE_1"/>
    <property type="match status" value="1"/>
</dbReference>
<dbReference type="CDD" id="cd00685">
    <property type="entry name" value="Trans_IPPS_HT"/>
    <property type="match status" value="1"/>
</dbReference>
<dbReference type="PANTHER" id="PTHR12001">
    <property type="entry name" value="GERANYLGERANYL PYROPHOSPHATE SYNTHASE"/>
    <property type="match status" value="1"/>
</dbReference>
<protein>
    <submittedName>
        <fullName evidence="6">Heptaprenyl diphosphate synthase component 2</fullName>
        <ecNumber evidence="6">2.5.1.30</ecNumber>
    </submittedName>
</protein>
<dbReference type="AlphaFoldDB" id="A0A644TTY9"/>
<evidence type="ECO:0000256" key="3">
    <source>
        <dbReference type="ARBA" id="ARBA00022679"/>
    </source>
</evidence>
<sequence>MTDIWKNSPRLGKRLDRVEGLLAETLSDPGFPLAEATKRLVFSGGKMLRPAFVIIGSGFGPKGKGPSSEDKIHHIAAAVELIHTASLVHDDIIDDAAIRRGTSTLHTDFGTTNAILAGDWLFSRSFRLVADYADLKSARVLARFVGGICAAEIGQDLGKFGFSTSKRSYLRTIAGKTAALFSLSLHVGASEAKADPLVIQALRRTGYDIGMAFQIIDDILDYESDDKTLRKPVGNDIKEGLCTLPLILALKKDESSLRPLLGKPMDDRKISEILRIVLATGALDEARSIAQRFTARARVEIERLPSCPAKQELMNASEALLQRRY</sequence>
<dbReference type="GO" id="GO:0046872">
    <property type="term" value="F:metal ion binding"/>
    <property type="evidence" value="ECO:0007669"/>
    <property type="project" value="UniProtKB-KW"/>
</dbReference>
<evidence type="ECO:0000256" key="2">
    <source>
        <dbReference type="ARBA" id="ARBA00006706"/>
    </source>
</evidence>
<comment type="caution">
    <text evidence="6">The sequence shown here is derived from an EMBL/GenBank/DDBJ whole genome shotgun (WGS) entry which is preliminary data.</text>
</comment>
<comment type="similarity">
    <text evidence="2">Belongs to the FPP/GGPP synthase family.</text>
</comment>
<evidence type="ECO:0000256" key="4">
    <source>
        <dbReference type="ARBA" id="ARBA00022723"/>
    </source>
</evidence>
<gene>
    <name evidence="6" type="primary">hepT_4</name>
    <name evidence="6" type="ORF">SDC9_16224</name>
</gene>
<dbReference type="Gene3D" id="1.10.600.10">
    <property type="entry name" value="Farnesyl Diphosphate Synthase"/>
    <property type="match status" value="1"/>
</dbReference>
<dbReference type="PANTHER" id="PTHR12001:SF69">
    <property type="entry name" value="ALL TRANS-POLYPRENYL-DIPHOSPHATE SYNTHASE PDSS1"/>
    <property type="match status" value="1"/>
</dbReference>
<reference evidence="6" key="1">
    <citation type="submission" date="2019-08" db="EMBL/GenBank/DDBJ databases">
        <authorList>
            <person name="Kucharzyk K."/>
            <person name="Murdoch R.W."/>
            <person name="Higgins S."/>
            <person name="Loffler F."/>
        </authorList>
    </citation>
    <scope>NUCLEOTIDE SEQUENCE</scope>
</reference>
<keyword evidence="5" id="KW-0460">Magnesium</keyword>
<keyword evidence="4" id="KW-0479">Metal-binding</keyword>
<name>A0A644TTY9_9ZZZZ</name>
<dbReference type="GO" id="GO:0000010">
    <property type="term" value="F:heptaprenyl diphosphate synthase activity"/>
    <property type="evidence" value="ECO:0007669"/>
    <property type="project" value="UniProtKB-EC"/>
</dbReference>
<dbReference type="InterPro" id="IPR033749">
    <property type="entry name" value="Polyprenyl_synt_CS"/>
</dbReference>
<dbReference type="Pfam" id="PF00348">
    <property type="entry name" value="polyprenyl_synt"/>
    <property type="match status" value="1"/>
</dbReference>
<keyword evidence="3 6" id="KW-0808">Transferase</keyword>
<dbReference type="PROSITE" id="PS00444">
    <property type="entry name" value="POLYPRENYL_SYNTHASE_2"/>
    <property type="match status" value="1"/>
</dbReference>
<dbReference type="GO" id="GO:0008299">
    <property type="term" value="P:isoprenoid biosynthetic process"/>
    <property type="evidence" value="ECO:0007669"/>
    <property type="project" value="InterPro"/>
</dbReference>